<gene>
    <name evidence="2" type="ORF">DM860_009831</name>
</gene>
<dbReference type="PANTHER" id="PTHR23329">
    <property type="entry name" value="TUFTELIN-INTERACTING PROTEIN 11-RELATED"/>
    <property type="match status" value="1"/>
</dbReference>
<dbReference type="PROSITE" id="PS50174">
    <property type="entry name" value="G_PATCH"/>
    <property type="match status" value="1"/>
</dbReference>
<proteinExistence type="predicted"/>
<keyword evidence="3" id="KW-1185">Reference proteome</keyword>
<dbReference type="Pfam" id="PF01585">
    <property type="entry name" value="G-patch"/>
    <property type="match status" value="1"/>
</dbReference>
<organism evidence="2 3">
    <name type="scientific">Cuscuta australis</name>
    <dbReference type="NCBI Taxonomy" id="267555"/>
    <lineage>
        <taxon>Eukaryota</taxon>
        <taxon>Viridiplantae</taxon>
        <taxon>Streptophyta</taxon>
        <taxon>Embryophyta</taxon>
        <taxon>Tracheophyta</taxon>
        <taxon>Spermatophyta</taxon>
        <taxon>Magnoliopsida</taxon>
        <taxon>eudicotyledons</taxon>
        <taxon>Gunneridae</taxon>
        <taxon>Pentapetalae</taxon>
        <taxon>asterids</taxon>
        <taxon>lamiids</taxon>
        <taxon>Solanales</taxon>
        <taxon>Convolvulaceae</taxon>
        <taxon>Cuscuteae</taxon>
        <taxon>Cuscuta</taxon>
        <taxon>Cuscuta subgen. Grammica</taxon>
        <taxon>Cuscuta sect. Cleistogrammica</taxon>
    </lineage>
</organism>
<protein>
    <recommendedName>
        <fullName evidence="1">G-patch domain-containing protein</fullName>
    </recommendedName>
</protein>
<dbReference type="GO" id="GO:0071008">
    <property type="term" value="C:U2-type post-mRNA release spliceosomal complex"/>
    <property type="evidence" value="ECO:0007669"/>
    <property type="project" value="TreeGrafter"/>
</dbReference>
<dbReference type="AlphaFoldDB" id="A0A328DFR0"/>
<sequence length="309" mass="36026">MKLLEKMGYKVGGGLGKNEQGITAPIEAKPRPKNMGIGFNDYYNNKEIAADIKEKKRKKQAVVQEHKYYKVNNLDNQGNQKPYQFEWVQTWATHIPSHHLLPTWDIFFNKWQDVLCRWLCSNPLFEEVTKWFLGWKNLLPKELVANEHIRYRLSLGLEMMARAAQGLRPRKRKLETQEKAQQHGYVSMREVIEAHAQYNGLAFKPKPAGFRRTGIKFMVLWSNHFDRFTLDFSQHLMLYKLIEEASSAHYTSVVVAIDDDDGTSLGIYRTPYIPDGPAPIRVLLNIDEYKEAERFEMENDFDGGQWIGE</sequence>
<evidence type="ECO:0000313" key="3">
    <source>
        <dbReference type="Proteomes" id="UP000249390"/>
    </source>
</evidence>
<dbReference type="SMART" id="SM00443">
    <property type="entry name" value="G_patch"/>
    <property type="match status" value="1"/>
</dbReference>
<dbReference type="GO" id="GO:0000390">
    <property type="term" value="P:spliceosomal complex disassembly"/>
    <property type="evidence" value="ECO:0007669"/>
    <property type="project" value="InterPro"/>
</dbReference>
<dbReference type="Proteomes" id="UP000249390">
    <property type="component" value="Unassembled WGS sequence"/>
</dbReference>
<comment type="caution">
    <text evidence="2">The sequence shown here is derived from an EMBL/GenBank/DDBJ whole genome shotgun (WGS) entry which is preliminary data.</text>
</comment>
<dbReference type="PANTHER" id="PTHR23329:SF1">
    <property type="entry name" value="TUFTELIN-INTERACTING PROTEIN 11"/>
    <property type="match status" value="1"/>
</dbReference>
<evidence type="ECO:0000313" key="2">
    <source>
        <dbReference type="EMBL" id="RAL43049.1"/>
    </source>
</evidence>
<accession>A0A328DFR0</accession>
<reference evidence="2 3" key="1">
    <citation type="submission" date="2018-06" db="EMBL/GenBank/DDBJ databases">
        <title>The Genome of Cuscuta australis (Dodder) Provides Insight into the Evolution of Plant Parasitism.</title>
        <authorList>
            <person name="Liu H."/>
        </authorList>
    </citation>
    <scope>NUCLEOTIDE SEQUENCE [LARGE SCALE GENOMIC DNA]</scope>
    <source>
        <strain evidence="3">cv. Yunnan</strain>
        <tissue evidence="2">Vines</tissue>
    </source>
</reference>
<dbReference type="EMBL" id="NQVE01000161">
    <property type="protein sequence ID" value="RAL43049.1"/>
    <property type="molecule type" value="Genomic_DNA"/>
</dbReference>
<name>A0A328DFR0_9ASTE</name>
<dbReference type="InterPro" id="IPR000467">
    <property type="entry name" value="G_patch_dom"/>
</dbReference>
<feature type="domain" description="G-patch" evidence="1">
    <location>
        <begin position="1"/>
        <end position="42"/>
    </location>
</feature>
<dbReference type="GO" id="GO:0003676">
    <property type="term" value="F:nucleic acid binding"/>
    <property type="evidence" value="ECO:0007669"/>
    <property type="project" value="InterPro"/>
</dbReference>
<evidence type="ECO:0000259" key="1">
    <source>
        <dbReference type="PROSITE" id="PS50174"/>
    </source>
</evidence>
<dbReference type="InterPro" id="IPR045211">
    <property type="entry name" value="TFP11/STIP/Ntr1"/>
</dbReference>